<dbReference type="CDD" id="cd00063">
    <property type="entry name" value="FN3"/>
    <property type="match status" value="2"/>
</dbReference>
<dbReference type="InterPro" id="IPR026444">
    <property type="entry name" value="Secre_tail"/>
</dbReference>
<dbReference type="InterPro" id="IPR013783">
    <property type="entry name" value="Ig-like_fold"/>
</dbReference>
<dbReference type="InterPro" id="IPR056600">
    <property type="entry name" value="GBD_T9SS_assoc"/>
</dbReference>
<dbReference type="InterPro" id="IPR003961">
    <property type="entry name" value="FN3_dom"/>
</dbReference>
<dbReference type="Gene3D" id="2.60.120.260">
    <property type="entry name" value="Galactose-binding domain-like"/>
    <property type="match status" value="1"/>
</dbReference>
<dbReference type="RefSeq" id="WP_166536103.1">
    <property type="nucleotide sequence ID" value="NZ_JAABLM010000003.1"/>
</dbReference>
<dbReference type="SUPFAM" id="SSF49265">
    <property type="entry name" value="Fibronectin type III"/>
    <property type="match status" value="2"/>
</dbReference>
<dbReference type="NCBIfam" id="TIGR04183">
    <property type="entry name" value="Por_Secre_tail"/>
    <property type="match status" value="1"/>
</dbReference>
<evidence type="ECO:0000259" key="3">
    <source>
        <dbReference type="PROSITE" id="PS50853"/>
    </source>
</evidence>
<protein>
    <submittedName>
        <fullName evidence="4">T9SS type A sorting domain-containing protein</fullName>
    </submittedName>
</protein>
<feature type="domain" description="Fibronectin type-III" evidence="3">
    <location>
        <begin position="215"/>
        <end position="310"/>
    </location>
</feature>
<organism evidence="4 5">
    <name type="scientific">Flavobacterium ichthyis</name>
    <dbReference type="NCBI Taxonomy" id="2698827"/>
    <lineage>
        <taxon>Bacteria</taxon>
        <taxon>Pseudomonadati</taxon>
        <taxon>Bacteroidota</taxon>
        <taxon>Flavobacteriia</taxon>
        <taxon>Flavobacteriales</taxon>
        <taxon>Flavobacteriaceae</taxon>
        <taxon>Flavobacterium</taxon>
    </lineage>
</organism>
<evidence type="ECO:0000313" key="5">
    <source>
        <dbReference type="Proteomes" id="UP000798602"/>
    </source>
</evidence>
<dbReference type="Gene3D" id="2.60.40.10">
    <property type="entry name" value="Immunoglobulins"/>
    <property type="match status" value="2"/>
</dbReference>
<name>A0ABW9Z612_9FLAO</name>
<feature type="signal peptide" evidence="2">
    <location>
        <begin position="1"/>
        <end position="22"/>
    </location>
</feature>
<feature type="chain" id="PRO_5047071721" evidence="2">
    <location>
        <begin position="23"/>
        <end position="1432"/>
    </location>
</feature>
<dbReference type="EMBL" id="JAABLM010000003">
    <property type="protein sequence ID" value="NBL64277.1"/>
    <property type="molecule type" value="Genomic_DNA"/>
</dbReference>
<proteinExistence type="predicted"/>
<keyword evidence="1 2" id="KW-0732">Signal</keyword>
<dbReference type="Pfam" id="PF18962">
    <property type="entry name" value="Por_Secre_tail"/>
    <property type="match status" value="1"/>
</dbReference>
<gene>
    <name evidence="4" type="ORF">GV828_03565</name>
</gene>
<sequence length="1432" mass="149719">MKKITLLAMFFVCLLTYGQVYEVPSCSNLGSSTYGPMNSVAGANATNRTAVIYPASQLSTVAGQVLTSVYFKRSTASGTMAGTPNLKIYLKETTSTDWGTGSLTWDTTVADASLVFDGNPATIVGSTAGWKSFPLTGTFTYSGTQNLVVLMEYQNTTASTAIQWNYEYTSPCVNTSNSNTTKYSNNTSGTFPALLSSSDYRRPLIAFDIPVTCSAPDNIVADTPTTNSVNISWNASSSVPANGYDYYISTTNTAPLPAATPTGSVAAGVTSVSLTMLPPATTHYVWVRANCDTDGVSLWRSGASFTTQCAVLVPTVTESFTTFPPNCWTRAAAGDLSTGPTGTGTGIWVADGFLNSGTTGAVRVNLYSTNRIGWLITPTIDMSAGNYRAKFRIGSTDYGNSNPTEMADMPDGDVVIFAMSEDDGLTWTALRTWEGANIPPNAGTLVNIPLPTNVSATTKFAFYTNDGTIDTADDYEIFIDDFAVETIPACEFPINLVASGVTFNSATIQWSAIAGSVGYEYVLDNDAAEPTGAGMPLATNTYTETGTLTPSTTYYFHVRNNCDGEYSPWSTLSFTTRGLPPANDNCADAISVTPNADLLCGTVVSGTLVEATDSGEGDNGAGTPNDDVWYSFVATSSTHRITLSNVQGTPTDLVHEVLEGFCGGGLISLNVSDPNSSDVAGLIVGNTYYVRIFTFGTPVTNTVTFDLCIGSFPPPPANDNCADALVVLANNDGTCTNTISGTLASATDSGEGDNGAGTPNDDVWYSFIATATEHQIRISNVQSTPTDLVHEVLEGTCGGGLISLVVSDPDTSLVSGLIVGNSYYVRVFSNAATAGATTTFDLCVSTPPVGSVCTNPIVVTSLPYTTTDNTNLYGDDYNFPTGGASGCSATSNYYLNGDDVVYAYTPSVNQSINIRIPGAPGWSGMLVYTDCAAIGTGAIACASGSGTGNREINNLFVTAGTTYYIVLSTYPSPQSFAYTLNITANSCINPIVTFTNSNNCPTPGFYVSADISDLGSATSLTVTDNQSSAPQTVTATGTVQFGPYDFGTSVILTVTNNQDPTCFVASTAQMVDACPPANDDCAGAIELIPSADTTCASTVEGTTIAATQSLPGCLGTANDDVWYKFTATATDHRIVTNNVSGAADIVTQVFDACGGTSLVCQDTPNSPINLTGLTVGSTYVFRIYTYSSTATIRTTFNVCVQTVAPPPPPPANDNCAGAIALTPGPDFATNAIVGDFTSATTVTGLTYACQTNRAFDVWYSVVVPASGNLTIETKTNTGTDITDTVMSVFSGACGSLVEVDCDDDDGDGNFSLVTLTGRTPGETLYVGVWKYGTTAATASTFQVSAHDESLSNTKFDSADFKAYPNPVNSILNLSYVEEISSVQVYNLVGQQVITKKIGSTQAALDMSNLAHGTYLVKVAVGDSVKTIKVMKN</sequence>
<evidence type="ECO:0000256" key="2">
    <source>
        <dbReference type="SAM" id="SignalP"/>
    </source>
</evidence>
<dbReference type="InterPro" id="IPR036116">
    <property type="entry name" value="FN3_sf"/>
</dbReference>
<evidence type="ECO:0000313" key="4">
    <source>
        <dbReference type="EMBL" id="NBL64277.1"/>
    </source>
</evidence>
<evidence type="ECO:0000256" key="1">
    <source>
        <dbReference type="ARBA" id="ARBA00022729"/>
    </source>
</evidence>
<dbReference type="SMART" id="SM00060">
    <property type="entry name" value="FN3"/>
    <property type="match status" value="2"/>
</dbReference>
<keyword evidence="5" id="KW-1185">Reference proteome</keyword>
<accession>A0ABW9Z612</accession>
<reference evidence="5" key="1">
    <citation type="submission" date="2020-01" db="EMBL/GenBank/DDBJ databases">
        <title>Sphingomonas sp. strain CSW-10.</title>
        <authorList>
            <person name="Chen W.-M."/>
        </authorList>
    </citation>
    <scope>NUCLEOTIDE SEQUENCE [LARGE SCALE GENOMIC DNA]</scope>
    <source>
        <strain evidence="5">NST-5</strain>
    </source>
</reference>
<dbReference type="Proteomes" id="UP000798602">
    <property type="component" value="Unassembled WGS sequence"/>
</dbReference>
<dbReference type="Pfam" id="PF23759">
    <property type="entry name" value="GBD_T9SS_assoc"/>
    <property type="match status" value="5"/>
</dbReference>
<comment type="caution">
    <text evidence="4">The sequence shown here is derived from an EMBL/GenBank/DDBJ whole genome shotgun (WGS) entry which is preliminary data.</text>
</comment>
<dbReference type="Gene3D" id="2.60.120.380">
    <property type="match status" value="1"/>
</dbReference>
<feature type="domain" description="Fibronectin type-III" evidence="3">
    <location>
        <begin position="492"/>
        <end position="582"/>
    </location>
</feature>
<dbReference type="PROSITE" id="PS50853">
    <property type="entry name" value="FN3"/>
    <property type="match status" value="2"/>
</dbReference>